<evidence type="ECO:0000256" key="1">
    <source>
        <dbReference type="ARBA" id="ARBA00008535"/>
    </source>
</evidence>
<dbReference type="PANTHER" id="PTHR10903:SF170">
    <property type="entry name" value="GTPASE IMAP FAMILY MEMBER 7"/>
    <property type="match status" value="1"/>
</dbReference>
<dbReference type="PROSITE" id="PS51720">
    <property type="entry name" value="G_AIG1"/>
    <property type="match status" value="2"/>
</dbReference>
<name>A0A3B1IIR7_ASTMX</name>
<dbReference type="InterPro" id="IPR045058">
    <property type="entry name" value="GIMA/IAN/Toc"/>
</dbReference>
<dbReference type="InParanoid" id="A0A3B1IIR7"/>
<dbReference type="FunFam" id="3.40.50.300:FF:000366">
    <property type="entry name" value="GTPase, IMAP family member 2"/>
    <property type="match status" value="1"/>
</dbReference>
<organism evidence="6 7">
    <name type="scientific">Astyanax mexicanus</name>
    <name type="common">Blind cave fish</name>
    <name type="synonym">Astyanax fasciatus mexicanus</name>
    <dbReference type="NCBI Taxonomy" id="7994"/>
    <lineage>
        <taxon>Eukaryota</taxon>
        <taxon>Metazoa</taxon>
        <taxon>Chordata</taxon>
        <taxon>Craniata</taxon>
        <taxon>Vertebrata</taxon>
        <taxon>Euteleostomi</taxon>
        <taxon>Actinopterygii</taxon>
        <taxon>Neopterygii</taxon>
        <taxon>Teleostei</taxon>
        <taxon>Ostariophysi</taxon>
        <taxon>Characiformes</taxon>
        <taxon>Characoidei</taxon>
        <taxon>Acestrorhamphidae</taxon>
        <taxon>Acestrorhamphinae</taxon>
        <taxon>Astyanax</taxon>
    </lineage>
</organism>
<feature type="coiled-coil region" evidence="4">
    <location>
        <begin position="192"/>
        <end position="241"/>
    </location>
</feature>
<evidence type="ECO:0000313" key="6">
    <source>
        <dbReference type="Ensembl" id="ENSAMXP00000029124.1"/>
    </source>
</evidence>
<dbReference type="Bgee" id="ENSAMXG00000037741">
    <property type="expression patterns" value="Expressed in intestine and 3 other cell types or tissues"/>
</dbReference>
<sequence length="469" mass="52601">MNLVLCGSNRVLNSSISDLILGQRELSAESSSVCVKREAEVCGRLISLVELPALCSSQLSEEEVMRETLRCVSLCDPGVHAFLLVLPVGPLTDEDKGELEKIQNIFRTRIRDHLIVIFTTDLPVCSAVTEFIENNTETKKLITACGNRYKVVETKAGNPKQVSELLEIADITVQAKAFCVGMYVKAQEESIQHELENKYKDSMNKMEKKMHELEKKHTDELNKMEKEIQELKRKIQSGGEERDAEDSDCLRVVLLGNTGSGKSTTGNTILGRDEFVSEACMDSVTNVCQKAISEVLGKRVAVVDTPGLFDTTLSNEEVTEEIVKCISLSAPGPHAFIIVLSVGRFTKEELETLDLIKMIFGRKAAEFSIVLFTRGDDLGNQSIEQFIAKGKNEQIKKLIRDCGDRFLVFNNKEKDKSTQVSKLLEQVEMMVNSNNGQYFTNEMFQEAEISIKKKMEQILKEREKEIARP</sequence>
<comment type="similarity">
    <text evidence="1">Belongs to the TRAFAC class TrmE-Era-EngA-EngB-Septin-like GTPase superfamily. AIG1/Toc34/Toc159-like paraseptin GTPase family. IAN subfamily.</text>
</comment>
<dbReference type="Gene3D" id="3.40.50.300">
    <property type="entry name" value="P-loop containing nucleotide triphosphate hydrolases"/>
    <property type="match status" value="2"/>
</dbReference>
<dbReference type="SUPFAM" id="SSF52540">
    <property type="entry name" value="P-loop containing nucleoside triphosphate hydrolases"/>
    <property type="match status" value="2"/>
</dbReference>
<dbReference type="InterPro" id="IPR027417">
    <property type="entry name" value="P-loop_NTPase"/>
</dbReference>
<accession>A0A3B1IIR7</accession>
<dbReference type="InterPro" id="IPR006703">
    <property type="entry name" value="G_AIG1"/>
</dbReference>
<evidence type="ECO:0000259" key="5">
    <source>
        <dbReference type="PROSITE" id="PS51720"/>
    </source>
</evidence>
<reference evidence="7" key="1">
    <citation type="submission" date="2013-03" db="EMBL/GenBank/DDBJ databases">
        <authorList>
            <person name="Jeffery W."/>
            <person name="Warren W."/>
            <person name="Wilson R.K."/>
        </authorList>
    </citation>
    <scope>NUCLEOTIDE SEQUENCE</scope>
    <source>
        <strain evidence="7">female</strain>
    </source>
</reference>
<feature type="domain" description="AIG1-type G" evidence="5">
    <location>
        <begin position="1"/>
        <end position="187"/>
    </location>
</feature>
<keyword evidence="2" id="KW-0547">Nucleotide-binding</keyword>
<dbReference type="Proteomes" id="UP000018467">
    <property type="component" value="Unassembled WGS sequence"/>
</dbReference>
<proteinExistence type="inferred from homology"/>
<evidence type="ECO:0000256" key="2">
    <source>
        <dbReference type="ARBA" id="ARBA00022741"/>
    </source>
</evidence>
<dbReference type="GeneTree" id="ENSGT00940000164100"/>
<feature type="domain" description="AIG1-type G" evidence="5">
    <location>
        <begin position="247"/>
        <end position="448"/>
    </location>
</feature>
<dbReference type="Pfam" id="PF04548">
    <property type="entry name" value="AIG1"/>
    <property type="match status" value="2"/>
</dbReference>
<protein>
    <recommendedName>
        <fullName evidence="5">AIG1-type G domain-containing protein</fullName>
    </recommendedName>
</protein>
<dbReference type="STRING" id="7994.ENSAMXP00000029124"/>
<evidence type="ECO:0000256" key="3">
    <source>
        <dbReference type="ARBA" id="ARBA00023134"/>
    </source>
</evidence>
<evidence type="ECO:0000313" key="7">
    <source>
        <dbReference type="Proteomes" id="UP000018467"/>
    </source>
</evidence>
<dbReference type="AlphaFoldDB" id="A0A3B1IIR7"/>
<reference evidence="6" key="4">
    <citation type="submission" date="2025-09" db="UniProtKB">
        <authorList>
            <consortium name="Ensembl"/>
        </authorList>
    </citation>
    <scope>IDENTIFICATION</scope>
</reference>
<dbReference type="PANTHER" id="PTHR10903">
    <property type="entry name" value="GTPASE, IMAP FAMILY MEMBER-RELATED"/>
    <property type="match status" value="1"/>
</dbReference>
<dbReference type="Ensembl" id="ENSAMXT00000058002.1">
    <property type="protein sequence ID" value="ENSAMXP00000029124.1"/>
    <property type="gene ID" value="ENSAMXG00000037741.1"/>
</dbReference>
<keyword evidence="7" id="KW-1185">Reference proteome</keyword>
<dbReference type="CDD" id="cd01852">
    <property type="entry name" value="AIG1"/>
    <property type="match status" value="1"/>
</dbReference>
<reference evidence="7" key="2">
    <citation type="journal article" date="2014" name="Nat. Commun.">
        <title>The cavefish genome reveals candidate genes for eye loss.</title>
        <authorList>
            <person name="McGaugh S.E."/>
            <person name="Gross J.B."/>
            <person name="Aken B."/>
            <person name="Blin M."/>
            <person name="Borowsky R."/>
            <person name="Chalopin D."/>
            <person name="Hinaux H."/>
            <person name="Jeffery W.R."/>
            <person name="Keene A."/>
            <person name="Ma L."/>
            <person name="Minx P."/>
            <person name="Murphy D."/>
            <person name="O'Quin K.E."/>
            <person name="Retaux S."/>
            <person name="Rohner N."/>
            <person name="Searle S.M."/>
            <person name="Stahl B.A."/>
            <person name="Tabin C."/>
            <person name="Volff J.N."/>
            <person name="Yoshizawa M."/>
            <person name="Warren W.C."/>
        </authorList>
    </citation>
    <scope>NUCLEOTIDE SEQUENCE [LARGE SCALE GENOMIC DNA]</scope>
    <source>
        <strain evidence="7">female</strain>
    </source>
</reference>
<reference evidence="6" key="3">
    <citation type="submission" date="2025-08" db="UniProtKB">
        <authorList>
            <consortium name="Ensembl"/>
        </authorList>
    </citation>
    <scope>IDENTIFICATION</scope>
</reference>
<keyword evidence="3" id="KW-0342">GTP-binding</keyword>
<evidence type="ECO:0000256" key="4">
    <source>
        <dbReference type="SAM" id="Coils"/>
    </source>
</evidence>
<dbReference type="GO" id="GO:0005525">
    <property type="term" value="F:GTP binding"/>
    <property type="evidence" value="ECO:0007669"/>
    <property type="project" value="UniProtKB-KW"/>
</dbReference>
<keyword evidence="4" id="KW-0175">Coiled coil</keyword>